<dbReference type="EMBL" id="JADDOJ010000016">
    <property type="protein sequence ID" value="MBE7940114.1"/>
    <property type="molecule type" value="Genomic_DNA"/>
</dbReference>
<comment type="caution">
    <text evidence="1">The sequence shown here is derived from an EMBL/GenBank/DDBJ whole genome shotgun (WGS) entry which is preliminary data.</text>
</comment>
<reference evidence="1 2" key="1">
    <citation type="submission" date="2020-10" db="EMBL/GenBank/DDBJ databases">
        <title>Draft genome of Ramlibacter aquaticus LMG 30558.</title>
        <authorList>
            <person name="Props R."/>
        </authorList>
    </citation>
    <scope>NUCLEOTIDE SEQUENCE [LARGE SCALE GENOMIC DNA]</scope>
    <source>
        <strain evidence="1 2">LMG 30558</strain>
    </source>
</reference>
<keyword evidence="2" id="KW-1185">Reference proteome</keyword>
<name>A0ABR9SDZ5_9BURK</name>
<evidence type="ECO:0000313" key="2">
    <source>
        <dbReference type="Proteomes" id="UP000715965"/>
    </source>
</evidence>
<protein>
    <recommendedName>
        <fullName evidence="3">Integrase</fullName>
    </recommendedName>
</protein>
<dbReference type="Proteomes" id="UP000715965">
    <property type="component" value="Unassembled WGS sequence"/>
</dbReference>
<dbReference type="RefSeq" id="WP_193779657.1">
    <property type="nucleotide sequence ID" value="NZ_JADDOJ010000016.1"/>
</dbReference>
<evidence type="ECO:0008006" key="3">
    <source>
        <dbReference type="Google" id="ProtNLM"/>
    </source>
</evidence>
<organism evidence="1 2">
    <name type="scientific">Ramlibacter aquaticus</name>
    <dbReference type="NCBI Taxonomy" id="2780094"/>
    <lineage>
        <taxon>Bacteria</taxon>
        <taxon>Pseudomonadati</taxon>
        <taxon>Pseudomonadota</taxon>
        <taxon>Betaproteobacteria</taxon>
        <taxon>Burkholderiales</taxon>
        <taxon>Comamonadaceae</taxon>
        <taxon>Ramlibacter</taxon>
    </lineage>
</organism>
<accession>A0ABR9SDZ5</accession>
<sequence>MKKRKRGNFKGTSFGKSMVGEECISRRERRAIDRGIRALSVAYWTTLDPQGAAAKQAKEEERERVAAILLFACLAYEDLDDQLDYAFEGMDGPVNSSRTRTLREAVTVQRQEYIRTAFNDVYLVPGGETVNCIDALRRRHVIGLIKLWRGEETPASVIQNRVRSLRHWLVRTGRREVIPKGDEWECVLGAHGLAEPAVVVA</sequence>
<gene>
    <name evidence="1" type="ORF">IM725_05965</name>
</gene>
<proteinExistence type="predicted"/>
<evidence type="ECO:0000313" key="1">
    <source>
        <dbReference type="EMBL" id="MBE7940114.1"/>
    </source>
</evidence>